<dbReference type="PANTHER" id="PTHR47864">
    <property type="entry name" value="TRANSMEMBRANE PROTEIN"/>
    <property type="match status" value="1"/>
</dbReference>
<gene>
    <name evidence="2" type="ORF">LWI28_011083</name>
</gene>
<name>A0AAD5IAB7_ACENE</name>
<proteinExistence type="predicted"/>
<sequence length="250" mass="28382">MVSNYKNRWLLRRCFAHPLGITVEDTRASSTDREANACICELMFWLGDLQGYGHSSGWPTFGSVGSRMEGWNATTKKFTAPEEVWEDYFKSHLTYRGLHNKNCNDYEDLQIVIRNATATRKNSLGLGDETDARTFGVEDRQTALDDFIYDETNEAFVTNQNDPSHQPLTLGQSSSPLPFFTTSFEVHLVSTSQKKRTRTDNEGNNNSTETNQKAVIIEKISLTIDSIATDFRGVYSLLEKQEKDRIKSVL</sequence>
<dbReference type="Proteomes" id="UP001064489">
    <property type="component" value="Chromosome 12"/>
</dbReference>
<keyword evidence="3" id="KW-1185">Reference proteome</keyword>
<dbReference type="AlphaFoldDB" id="A0AAD5IAB7"/>
<feature type="region of interest" description="Disordered" evidence="1">
    <location>
        <begin position="191"/>
        <end position="210"/>
    </location>
</feature>
<dbReference type="EMBL" id="JAJSOW010000107">
    <property type="protein sequence ID" value="KAI9156717.1"/>
    <property type="molecule type" value="Genomic_DNA"/>
</dbReference>
<reference evidence="2" key="1">
    <citation type="journal article" date="2022" name="Plant J.">
        <title>Strategies of tolerance reflected in two North American maple genomes.</title>
        <authorList>
            <person name="McEvoy S.L."/>
            <person name="Sezen U.U."/>
            <person name="Trouern-Trend A."/>
            <person name="McMahon S.M."/>
            <person name="Schaberg P.G."/>
            <person name="Yang J."/>
            <person name="Wegrzyn J.L."/>
            <person name="Swenson N.G."/>
        </authorList>
    </citation>
    <scope>NUCLEOTIDE SEQUENCE</scope>
    <source>
        <strain evidence="2">91603</strain>
    </source>
</reference>
<comment type="caution">
    <text evidence="2">The sequence shown here is derived from an EMBL/GenBank/DDBJ whole genome shotgun (WGS) entry which is preliminary data.</text>
</comment>
<organism evidence="2 3">
    <name type="scientific">Acer negundo</name>
    <name type="common">Box elder</name>
    <dbReference type="NCBI Taxonomy" id="4023"/>
    <lineage>
        <taxon>Eukaryota</taxon>
        <taxon>Viridiplantae</taxon>
        <taxon>Streptophyta</taxon>
        <taxon>Embryophyta</taxon>
        <taxon>Tracheophyta</taxon>
        <taxon>Spermatophyta</taxon>
        <taxon>Magnoliopsida</taxon>
        <taxon>eudicotyledons</taxon>
        <taxon>Gunneridae</taxon>
        <taxon>Pentapetalae</taxon>
        <taxon>rosids</taxon>
        <taxon>malvids</taxon>
        <taxon>Sapindales</taxon>
        <taxon>Sapindaceae</taxon>
        <taxon>Hippocastanoideae</taxon>
        <taxon>Acereae</taxon>
        <taxon>Acer</taxon>
    </lineage>
</organism>
<protein>
    <submittedName>
        <fullName evidence="2">Uncharacterized protein</fullName>
    </submittedName>
</protein>
<evidence type="ECO:0000313" key="3">
    <source>
        <dbReference type="Proteomes" id="UP001064489"/>
    </source>
</evidence>
<evidence type="ECO:0000256" key="1">
    <source>
        <dbReference type="SAM" id="MobiDB-lite"/>
    </source>
</evidence>
<reference evidence="2" key="2">
    <citation type="submission" date="2023-02" db="EMBL/GenBank/DDBJ databases">
        <authorList>
            <person name="Swenson N.G."/>
            <person name="Wegrzyn J.L."/>
            <person name="Mcevoy S.L."/>
        </authorList>
    </citation>
    <scope>NUCLEOTIDE SEQUENCE</scope>
    <source>
        <strain evidence="2">91603</strain>
        <tissue evidence="2">Leaf</tissue>
    </source>
</reference>
<evidence type="ECO:0000313" key="2">
    <source>
        <dbReference type="EMBL" id="KAI9156717.1"/>
    </source>
</evidence>
<dbReference type="InterPro" id="IPR055314">
    <property type="entry name" value="At2g29880-like"/>
</dbReference>
<dbReference type="PANTHER" id="PTHR47864:SF2">
    <property type="entry name" value="MYB_SANT-LIKE DNA-BINDING DOMAIN PROTEIN"/>
    <property type="match status" value="1"/>
</dbReference>
<accession>A0AAD5IAB7</accession>